<dbReference type="InterPro" id="IPR006342">
    <property type="entry name" value="FkbM_mtfrase"/>
</dbReference>
<keyword evidence="1" id="KW-1133">Transmembrane helix</keyword>
<keyword evidence="1" id="KW-0812">Transmembrane</keyword>
<dbReference type="GO" id="GO:0006888">
    <property type="term" value="P:endoplasmic reticulum to Golgi vesicle-mediated transport"/>
    <property type="evidence" value="ECO:0007669"/>
    <property type="project" value="TreeGrafter"/>
</dbReference>
<feature type="domain" description="Methyltransferase FkbM" evidence="2">
    <location>
        <begin position="123"/>
        <end position="294"/>
    </location>
</feature>
<dbReference type="PANTHER" id="PTHR34009:SF2">
    <property type="entry name" value="PROTEIN STAR"/>
    <property type="match status" value="1"/>
</dbReference>
<dbReference type="AlphaFoldDB" id="A0A7R9GKJ3"/>
<sequence>MRIPRSLGYVLKIALVMCFYTFALWVLFRVLASVTKPKKNRVLVDGEEDYLFDESDAEDETLLEHVAGNYVDLLRISKILDRRNSTEDYSLRMPSDVDLSEHKQSSALLQLLNAKENGTFLEAGAFDGEFFSNSLYLERNYGWRGVLVEPITKFYNEILSKKRKAVLLNACLSPKPWFEYMNMTIVRSGIFRIESMSSLHGYNMGDFDPEKHDQETVECYPIFDVLSAAKLTQLDVLMLDVQGAEEDILRTIPWRLVDIRVILVEISKFGKDHLPRKLFHQEQRLKAFLGKQGYDVKAVLGRDFIFVRE</sequence>
<accession>A0A7R9GKJ3</accession>
<dbReference type="GO" id="GO:0005789">
    <property type="term" value="C:endoplasmic reticulum membrane"/>
    <property type="evidence" value="ECO:0007669"/>
    <property type="project" value="TreeGrafter"/>
</dbReference>
<dbReference type="InterPro" id="IPR053202">
    <property type="entry name" value="EGF_Rcpt_Signaling_Reg"/>
</dbReference>
<dbReference type="Proteomes" id="UP000678499">
    <property type="component" value="Unassembled WGS sequence"/>
</dbReference>
<feature type="transmembrane region" description="Helical" evidence="1">
    <location>
        <begin position="7"/>
        <end position="28"/>
    </location>
</feature>
<dbReference type="SUPFAM" id="SSF53335">
    <property type="entry name" value="S-adenosyl-L-methionine-dependent methyltransferases"/>
    <property type="match status" value="1"/>
</dbReference>
<dbReference type="GO" id="GO:0031902">
    <property type="term" value="C:late endosome membrane"/>
    <property type="evidence" value="ECO:0007669"/>
    <property type="project" value="TreeGrafter"/>
</dbReference>
<evidence type="ECO:0000259" key="2">
    <source>
        <dbReference type="Pfam" id="PF05050"/>
    </source>
</evidence>
<dbReference type="PANTHER" id="PTHR34009">
    <property type="entry name" value="PROTEIN STAR"/>
    <property type="match status" value="1"/>
</dbReference>
<dbReference type="GO" id="GO:0005794">
    <property type="term" value="C:Golgi apparatus"/>
    <property type="evidence" value="ECO:0007669"/>
    <property type="project" value="TreeGrafter"/>
</dbReference>
<evidence type="ECO:0000256" key="1">
    <source>
        <dbReference type="SAM" id="Phobius"/>
    </source>
</evidence>
<dbReference type="InterPro" id="IPR029063">
    <property type="entry name" value="SAM-dependent_MTases_sf"/>
</dbReference>
<protein>
    <recommendedName>
        <fullName evidence="2">Methyltransferase FkbM domain-containing protein</fullName>
    </recommendedName>
</protein>
<proteinExistence type="predicted"/>
<dbReference type="GO" id="GO:0016197">
    <property type="term" value="P:endosomal transport"/>
    <property type="evidence" value="ECO:0007669"/>
    <property type="project" value="TreeGrafter"/>
</dbReference>
<organism evidence="3">
    <name type="scientific">Notodromas monacha</name>
    <dbReference type="NCBI Taxonomy" id="399045"/>
    <lineage>
        <taxon>Eukaryota</taxon>
        <taxon>Metazoa</taxon>
        <taxon>Ecdysozoa</taxon>
        <taxon>Arthropoda</taxon>
        <taxon>Crustacea</taxon>
        <taxon>Oligostraca</taxon>
        <taxon>Ostracoda</taxon>
        <taxon>Podocopa</taxon>
        <taxon>Podocopida</taxon>
        <taxon>Cypridocopina</taxon>
        <taxon>Cypridoidea</taxon>
        <taxon>Cyprididae</taxon>
        <taxon>Notodromas</taxon>
    </lineage>
</organism>
<gene>
    <name evidence="3" type="ORF">NMOB1V02_LOCUS12124</name>
</gene>
<dbReference type="Pfam" id="PF05050">
    <property type="entry name" value="Methyltransf_21"/>
    <property type="match status" value="1"/>
</dbReference>
<dbReference type="EMBL" id="CAJPEX010008544">
    <property type="protein sequence ID" value="CAG0924671.1"/>
    <property type="molecule type" value="Genomic_DNA"/>
</dbReference>
<keyword evidence="4" id="KW-1185">Reference proteome</keyword>
<dbReference type="EMBL" id="OA890581">
    <property type="protein sequence ID" value="CAD7284519.1"/>
    <property type="molecule type" value="Genomic_DNA"/>
</dbReference>
<dbReference type="Gene3D" id="3.40.50.150">
    <property type="entry name" value="Vaccinia Virus protein VP39"/>
    <property type="match status" value="1"/>
</dbReference>
<dbReference type="GO" id="GO:0005886">
    <property type="term" value="C:plasma membrane"/>
    <property type="evidence" value="ECO:0007669"/>
    <property type="project" value="TreeGrafter"/>
</dbReference>
<evidence type="ECO:0000313" key="4">
    <source>
        <dbReference type="Proteomes" id="UP000678499"/>
    </source>
</evidence>
<dbReference type="OrthoDB" id="6368183at2759"/>
<name>A0A7R9GKJ3_9CRUS</name>
<keyword evidence="1" id="KW-0472">Membrane</keyword>
<evidence type="ECO:0000313" key="3">
    <source>
        <dbReference type="EMBL" id="CAD7284519.1"/>
    </source>
</evidence>
<reference evidence="3" key="1">
    <citation type="submission" date="2020-11" db="EMBL/GenBank/DDBJ databases">
        <authorList>
            <person name="Tran Van P."/>
        </authorList>
    </citation>
    <scope>NUCLEOTIDE SEQUENCE</scope>
</reference>